<dbReference type="GO" id="GO:0006777">
    <property type="term" value="P:Mo-molybdopterin cofactor biosynthetic process"/>
    <property type="evidence" value="ECO:0007669"/>
    <property type="project" value="InterPro"/>
</dbReference>
<dbReference type="PATRIC" id="fig|1405.8.peg.860"/>
<dbReference type="SUPFAM" id="SSF52540">
    <property type="entry name" value="P-loop containing nucleoside triphosphate hydrolases"/>
    <property type="match status" value="1"/>
</dbReference>
<comment type="caution">
    <text evidence="3">The sequence shown here is derived from an EMBL/GenBank/DDBJ whole genome shotgun (WGS) entry which is preliminary data.</text>
</comment>
<dbReference type="GO" id="GO:0005525">
    <property type="term" value="F:GTP binding"/>
    <property type="evidence" value="ECO:0007669"/>
    <property type="project" value="InterPro"/>
</dbReference>
<protein>
    <recommendedName>
        <fullName evidence="2">Molybdopterin-guanine dinucleotide biosynthesis protein B (MobB) domain-containing protein</fullName>
    </recommendedName>
</protein>
<dbReference type="AlphaFoldDB" id="A0A090YWM6"/>
<proteinExistence type="predicted"/>
<name>A0A090YWM6_9BACI</name>
<accession>A0A090YWM6</accession>
<evidence type="ECO:0000256" key="1">
    <source>
        <dbReference type="SAM" id="MobiDB-lite"/>
    </source>
</evidence>
<gene>
    <name evidence="3" type="ORF">DJ93_682</name>
</gene>
<evidence type="ECO:0000313" key="4">
    <source>
        <dbReference type="Proteomes" id="UP000029389"/>
    </source>
</evidence>
<feature type="domain" description="Molybdopterin-guanine dinucleotide biosynthesis protein B (MobB)" evidence="2">
    <location>
        <begin position="7"/>
        <end position="72"/>
    </location>
</feature>
<dbReference type="Pfam" id="PF03205">
    <property type="entry name" value="MobB"/>
    <property type="match status" value="1"/>
</dbReference>
<reference evidence="3 4" key="1">
    <citation type="submission" date="2014-04" db="EMBL/GenBank/DDBJ databases">
        <authorList>
            <person name="Bishop-Lilly K.A."/>
            <person name="Broomall S.M."/>
            <person name="Chain P.S."/>
            <person name="Chertkov O."/>
            <person name="Coyne S.R."/>
            <person name="Daligault H.E."/>
            <person name="Davenport K.W."/>
            <person name="Erkkila T."/>
            <person name="Frey K.G."/>
            <person name="Gibbons H.S."/>
            <person name="Gu W."/>
            <person name="Jaissle J."/>
            <person name="Johnson S.L."/>
            <person name="Koroleva G.I."/>
            <person name="Ladner J.T."/>
            <person name="Lo C.-C."/>
            <person name="Minogue T.D."/>
            <person name="Munk C."/>
            <person name="Palacios G.F."/>
            <person name="Redden C.L."/>
            <person name="Rosenzweig C.N."/>
            <person name="Scholz M.B."/>
            <person name="Teshima H."/>
            <person name="Xu Y."/>
        </authorList>
    </citation>
    <scope>NUCLEOTIDE SEQUENCE [LARGE SCALE GENOMIC DNA]</scope>
    <source>
        <strain evidence="3 4">BHP</strain>
    </source>
</reference>
<organism evidence="3 4">
    <name type="scientific">Bacillus clarus</name>
    <dbReference type="NCBI Taxonomy" id="2338372"/>
    <lineage>
        <taxon>Bacteria</taxon>
        <taxon>Bacillati</taxon>
        <taxon>Bacillota</taxon>
        <taxon>Bacilli</taxon>
        <taxon>Bacillales</taxon>
        <taxon>Bacillaceae</taxon>
        <taxon>Bacillus</taxon>
        <taxon>Bacillus cereus group</taxon>
    </lineage>
</organism>
<dbReference type="Gene3D" id="3.40.50.300">
    <property type="entry name" value="P-loop containing nucleotide triphosphate hydrolases"/>
    <property type="match status" value="1"/>
</dbReference>
<dbReference type="EMBL" id="JMQC01000008">
    <property type="protein sequence ID" value="KFN03319.1"/>
    <property type="molecule type" value="Genomic_DNA"/>
</dbReference>
<dbReference type="InterPro" id="IPR004435">
    <property type="entry name" value="MobB_dom"/>
</dbReference>
<evidence type="ECO:0000313" key="3">
    <source>
        <dbReference type="EMBL" id="KFN03319.1"/>
    </source>
</evidence>
<dbReference type="InterPro" id="IPR052539">
    <property type="entry name" value="MGD_biosynthesis_adapter"/>
</dbReference>
<feature type="region of interest" description="Disordered" evidence="1">
    <location>
        <begin position="38"/>
        <end position="57"/>
    </location>
</feature>
<sequence>MGEICPILQIVGFQNSGKTTLSEKLIFRASKAGLKAASIKHHGHGGPPDNELSSKDSIRHHEAGAVISSVEGDVVSYSYVLSLIIGISRK</sequence>
<dbReference type="Proteomes" id="UP000029389">
    <property type="component" value="Unassembled WGS sequence"/>
</dbReference>
<dbReference type="PANTHER" id="PTHR40072">
    <property type="entry name" value="MOLYBDOPTERIN-GUANINE DINUCLEOTIDE BIOSYNTHESIS ADAPTER PROTEIN-RELATED"/>
    <property type="match status" value="1"/>
</dbReference>
<dbReference type="InterPro" id="IPR027417">
    <property type="entry name" value="P-loop_NTPase"/>
</dbReference>
<dbReference type="PANTHER" id="PTHR40072:SF1">
    <property type="entry name" value="MOLYBDOPTERIN-GUANINE DINUCLEOTIDE BIOSYNTHESIS ADAPTER PROTEIN"/>
    <property type="match status" value="1"/>
</dbReference>
<evidence type="ECO:0000259" key="2">
    <source>
        <dbReference type="Pfam" id="PF03205"/>
    </source>
</evidence>